<dbReference type="GO" id="GO:0022857">
    <property type="term" value="F:transmembrane transporter activity"/>
    <property type="evidence" value="ECO:0007669"/>
    <property type="project" value="TreeGrafter"/>
</dbReference>
<dbReference type="EMBL" id="CAXKWB010001459">
    <property type="protein sequence ID" value="CAL4064394.1"/>
    <property type="molecule type" value="Genomic_DNA"/>
</dbReference>
<gene>
    <name evidence="7" type="ORF">MNOR_LOCUS4043</name>
</gene>
<evidence type="ECO:0000256" key="1">
    <source>
        <dbReference type="ARBA" id="ARBA00004141"/>
    </source>
</evidence>
<feature type="transmembrane region" description="Helical" evidence="6">
    <location>
        <begin position="164"/>
        <end position="183"/>
    </location>
</feature>
<evidence type="ECO:0000313" key="8">
    <source>
        <dbReference type="Proteomes" id="UP001497623"/>
    </source>
</evidence>
<reference evidence="7 8" key="1">
    <citation type="submission" date="2024-05" db="EMBL/GenBank/DDBJ databases">
        <authorList>
            <person name="Wallberg A."/>
        </authorList>
    </citation>
    <scope>NUCLEOTIDE SEQUENCE [LARGE SCALE GENOMIC DNA]</scope>
</reference>
<evidence type="ECO:0000256" key="4">
    <source>
        <dbReference type="ARBA" id="ARBA00023136"/>
    </source>
</evidence>
<feature type="region of interest" description="Disordered" evidence="5">
    <location>
        <begin position="260"/>
        <end position="297"/>
    </location>
</feature>
<evidence type="ECO:0000256" key="3">
    <source>
        <dbReference type="ARBA" id="ARBA00022989"/>
    </source>
</evidence>
<keyword evidence="2 6" id="KW-0812">Transmembrane</keyword>
<dbReference type="SUPFAM" id="SSF103473">
    <property type="entry name" value="MFS general substrate transporter"/>
    <property type="match status" value="1"/>
</dbReference>
<evidence type="ECO:0000256" key="2">
    <source>
        <dbReference type="ARBA" id="ARBA00022692"/>
    </source>
</evidence>
<comment type="caution">
    <text evidence="7">The sequence shown here is derived from an EMBL/GenBank/DDBJ whole genome shotgun (WGS) entry which is preliminary data.</text>
</comment>
<keyword evidence="3 6" id="KW-1133">Transmembrane helix</keyword>
<comment type="subcellular location">
    <subcellularLocation>
        <location evidence="1">Membrane</location>
        <topology evidence="1">Multi-pass membrane protein</topology>
    </subcellularLocation>
</comment>
<evidence type="ECO:0000256" key="5">
    <source>
        <dbReference type="SAM" id="MobiDB-lite"/>
    </source>
</evidence>
<name>A0AAV2PTH1_MEGNR</name>
<feature type="non-terminal residue" evidence="7">
    <location>
        <position position="297"/>
    </location>
</feature>
<sequence>MYIEVVLCGHHFNILNGGAFMYIFTRVVLHWDSSDYGLWVTYKNFISSIGCLIAVPLLSAKLQVSDKVLAMIGAMASVADYTLYGFTINEDTEIFLWIAPAAALLVNSCAIAIRAMLSKYIAADELGKVSAVLGGLDGMAPMLNFPLYTAVFNASVDVFPGGQFFFGASLNLLMAAVFIFIMCSDRTADYNVETALPPKPEGPVQEKKIVMRQDSRWLYEDENEKQLRWSTIILSSINFSIEVPEIEKLLRAPLEPIKECPEEESTEEIHTQKQQQTQQSSQPKIYINDAYVKESGP</sequence>
<accession>A0AAV2PTH1</accession>
<evidence type="ECO:0000313" key="7">
    <source>
        <dbReference type="EMBL" id="CAL4064394.1"/>
    </source>
</evidence>
<feature type="transmembrane region" description="Helical" evidence="6">
    <location>
        <begin position="129"/>
        <end position="152"/>
    </location>
</feature>
<keyword evidence="4 6" id="KW-0472">Membrane</keyword>
<keyword evidence="8" id="KW-1185">Reference proteome</keyword>
<feature type="transmembrane region" description="Helical" evidence="6">
    <location>
        <begin position="94"/>
        <end position="117"/>
    </location>
</feature>
<dbReference type="PANTHER" id="PTHR23507:SF1">
    <property type="entry name" value="FI18259P1-RELATED"/>
    <property type="match status" value="1"/>
</dbReference>
<feature type="transmembrane region" description="Helical" evidence="6">
    <location>
        <begin position="12"/>
        <end position="31"/>
    </location>
</feature>
<proteinExistence type="predicted"/>
<protein>
    <submittedName>
        <fullName evidence="7">Uncharacterized protein</fullName>
    </submittedName>
</protein>
<evidence type="ECO:0000256" key="6">
    <source>
        <dbReference type="SAM" id="Phobius"/>
    </source>
</evidence>
<organism evidence="7 8">
    <name type="scientific">Meganyctiphanes norvegica</name>
    <name type="common">Northern krill</name>
    <name type="synonym">Thysanopoda norvegica</name>
    <dbReference type="NCBI Taxonomy" id="48144"/>
    <lineage>
        <taxon>Eukaryota</taxon>
        <taxon>Metazoa</taxon>
        <taxon>Ecdysozoa</taxon>
        <taxon>Arthropoda</taxon>
        <taxon>Crustacea</taxon>
        <taxon>Multicrustacea</taxon>
        <taxon>Malacostraca</taxon>
        <taxon>Eumalacostraca</taxon>
        <taxon>Eucarida</taxon>
        <taxon>Euphausiacea</taxon>
        <taxon>Euphausiidae</taxon>
        <taxon>Meganyctiphanes</taxon>
    </lineage>
</organism>
<dbReference type="GO" id="GO:0016020">
    <property type="term" value="C:membrane"/>
    <property type="evidence" value="ECO:0007669"/>
    <property type="project" value="UniProtKB-SubCell"/>
</dbReference>
<dbReference type="PANTHER" id="PTHR23507">
    <property type="entry name" value="ZGC:174356"/>
    <property type="match status" value="1"/>
</dbReference>
<feature type="transmembrane region" description="Helical" evidence="6">
    <location>
        <begin position="69"/>
        <end position="88"/>
    </location>
</feature>
<feature type="transmembrane region" description="Helical" evidence="6">
    <location>
        <begin position="37"/>
        <end position="57"/>
    </location>
</feature>
<feature type="compositionally biased region" description="Low complexity" evidence="5">
    <location>
        <begin position="272"/>
        <end position="282"/>
    </location>
</feature>
<dbReference type="Proteomes" id="UP001497623">
    <property type="component" value="Unassembled WGS sequence"/>
</dbReference>
<dbReference type="InterPro" id="IPR036259">
    <property type="entry name" value="MFS_trans_sf"/>
</dbReference>
<dbReference type="AlphaFoldDB" id="A0AAV2PTH1"/>